<accession>A0ABP6BJ70</accession>
<sequence length="207" mass="22157">MTADIVGSRALGDRTGAQRRIETVFASVEADLPLADRMLSATVGDEFQGEYPDLGAALAGILLITLALPDGLECRFGVGVGEVYTVAAATGDLAEGPAWWAARAAIDALHAKQVRAMPSVRTWIEAAEDEDAAVHEQVRLANAYVWARDELVSAMGERARRLVYGRCMGLTQRELASREQITQSAVSQLLTASGAAGLVEGFAQWRR</sequence>
<evidence type="ECO:0000313" key="1">
    <source>
        <dbReference type="EMBL" id="GAA2565572.1"/>
    </source>
</evidence>
<comment type="caution">
    <text evidence="1">The sequence shown here is derived from an EMBL/GenBank/DDBJ whole genome shotgun (WGS) entry which is preliminary data.</text>
</comment>
<name>A0ABP6BJ70_9MICO</name>
<reference evidence="2" key="1">
    <citation type="journal article" date="2019" name="Int. J. Syst. Evol. Microbiol.">
        <title>The Global Catalogue of Microorganisms (GCM) 10K type strain sequencing project: providing services to taxonomists for standard genome sequencing and annotation.</title>
        <authorList>
            <consortium name="The Broad Institute Genomics Platform"/>
            <consortium name="The Broad Institute Genome Sequencing Center for Infectious Disease"/>
            <person name="Wu L."/>
            <person name="Ma J."/>
        </authorList>
    </citation>
    <scope>NUCLEOTIDE SEQUENCE [LARGE SCALE GENOMIC DNA]</scope>
    <source>
        <strain evidence="2">JCM 16365</strain>
    </source>
</reference>
<organism evidence="1 2">
    <name type="scientific">Microbacterium binotii</name>
    <dbReference type="NCBI Taxonomy" id="462710"/>
    <lineage>
        <taxon>Bacteria</taxon>
        <taxon>Bacillati</taxon>
        <taxon>Actinomycetota</taxon>
        <taxon>Actinomycetes</taxon>
        <taxon>Micrococcales</taxon>
        <taxon>Microbacteriaceae</taxon>
        <taxon>Microbacterium</taxon>
    </lineage>
</organism>
<dbReference type="EMBL" id="BAAARI010000001">
    <property type="protein sequence ID" value="GAA2565572.1"/>
    <property type="molecule type" value="Genomic_DNA"/>
</dbReference>
<proteinExistence type="predicted"/>
<protein>
    <submittedName>
        <fullName evidence="1">SatD family protein</fullName>
    </submittedName>
</protein>
<dbReference type="Proteomes" id="UP001500274">
    <property type="component" value="Unassembled WGS sequence"/>
</dbReference>
<dbReference type="Pfam" id="PF16264">
    <property type="entry name" value="SatD"/>
    <property type="match status" value="1"/>
</dbReference>
<evidence type="ECO:0000313" key="2">
    <source>
        <dbReference type="Proteomes" id="UP001500274"/>
    </source>
</evidence>
<gene>
    <name evidence="1" type="ORF">GCM10009862_00050</name>
</gene>
<keyword evidence="2" id="KW-1185">Reference proteome</keyword>
<dbReference type="InterPro" id="IPR032580">
    <property type="entry name" value="SatD"/>
</dbReference>